<feature type="transmembrane region" description="Helical" evidence="1">
    <location>
        <begin position="45"/>
        <end position="68"/>
    </location>
</feature>
<evidence type="ECO:0000256" key="1">
    <source>
        <dbReference type="SAM" id="Phobius"/>
    </source>
</evidence>
<evidence type="ECO:0000313" key="2">
    <source>
        <dbReference type="EMBL" id="GMT01772.1"/>
    </source>
</evidence>
<sequence>KMVDIKLNTRYLQSNRGLIKILQIVFGFILHSQLCGNWYDSCFGSGRLGFCSGLNYVALIVNILMFAIKLLNLGSLNIEHSYAVIGSILFLVASALAVWLLIEAHSSRHIGTAVLIIAELFLFQWDVKIMEGKSSN</sequence>
<keyword evidence="1" id="KW-1133">Transmembrane helix</keyword>
<reference evidence="2" key="1">
    <citation type="submission" date="2023-10" db="EMBL/GenBank/DDBJ databases">
        <title>Genome assembly of Pristionchus species.</title>
        <authorList>
            <person name="Yoshida K."/>
            <person name="Sommer R.J."/>
        </authorList>
    </citation>
    <scope>NUCLEOTIDE SEQUENCE</scope>
    <source>
        <strain evidence="2">RS0144</strain>
    </source>
</reference>
<keyword evidence="1" id="KW-0812">Transmembrane</keyword>
<protein>
    <submittedName>
        <fullName evidence="2">Uncharacterized protein</fullName>
    </submittedName>
</protein>
<gene>
    <name evidence="2" type="ORF">PENTCL1PPCAC_23946</name>
</gene>
<keyword evidence="1" id="KW-0472">Membrane</keyword>
<accession>A0AAV5U5H4</accession>
<comment type="caution">
    <text evidence="2">The sequence shown here is derived from an EMBL/GenBank/DDBJ whole genome shotgun (WGS) entry which is preliminary data.</text>
</comment>
<keyword evidence="3" id="KW-1185">Reference proteome</keyword>
<dbReference type="EMBL" id="BTSX01000005">
    <property type="protein sequence ID" value="GMT01772.1"/>
    <property type="molecule type" value="Genomic_DNA"/>
</dbReference>
<organism evidence="2 3">
    <name type="scientific">Pristionchus entomophagus</name>
    <dbReference type="NCBI Taxonomy" id="358040"/>
    <lineage>
        <taxon>Eukaryota</taxon>
        <taxon>Metazoa</taxon>
        <taxon>Ecdysozoa</taxon>
        <taxon>Nematoda</taxon>
        <taxon>Chromadorea</taxon>
        <taxon>Rhabditida</taxon>
        <taxon>Rhabditina</taxon>
        <taxon>Diplogasteromorpha</taxon>
        <taxon>Diplogasteroidea</taxon>
        <taxon>Neodiplogasteridae</taxon>
        <taxon>Pristionchus</taxon>
    </lineage>
</organism>
<feature type="transmembrane region" description="Helical" evidence="1">
    <location>
        <begin position="80"/>
        <end position="102"/>
    </location>
</feature>
<proteinExistence type="predicted"/>
<name>A0AAV5U5H4_9BILA</name>
<dbReference type="AlphaFoldDB" id="A0AAV5U5H4"/>
<feature type="non-terminal residue" evidence="2">
    <location>
        <position position="1"/>
    </location>
</feature>
<evidence type="ECO:0000313" key="3">
    <source>
        <dbReference type="Proteomes" id="UP001432027"/>
    </source>
</evidence>
<dbReference type="Proteomes" id="UP001432027">
    <property type="component" value="Unassembled WGS sequence"/>
</dbReference>